<dbReference type="Proteomes" id="UP000642265">
    <property type="component" value="Unassembled WGS sequence"/>
</dbReference>
<keyword evidence="2" id="KW-0067">ATP-binding</keyword>
<accession>A0A011T346</accession>
<comment type="subunit">
    <text evidence="2">Heterotrimer of A, B and C subunits.</text>
</comment>
<evidence type="ECO:0000313" key="3">
    <source>
        <dbReference type="EMBL" id="KAB2772704.1"/>
    </source>
</evidence>
<proteinExistence type="inferred from homology"/>
<comment type="catalytic activity">
    <reaction evidence="2">
        <text>L-aspartyl-tRNA(Asn) + L-glutamine + ATP + H2O = L-asparaginyl-tRNA(Asn) + L-glutamate + ADP + phosphate + 2 H(+)</text>
        <dbReference type="Rhea" id="RHEA:14513"/>
        <dbReference type="Rhea" id="RHEA-COMP:9674"/>
        <dbReference type="Rhea" id="RHEA-COMP:9677"/>
        <dbReference type="ChEBI" id="CHEBI:15377"/>
        <dbReference type="ChEBI" id="CHEBI:15378"/>
        <dbReference type="ChEBI" id="CHEBI:29985"/>
        <dbReference type="ChEBI" id="CHEBI:30616"/>
        <dbReference type="ChEBI" id="CHEBI:43474"/>
        <dbReference type="ChEBI" id="CHEBI:58359"/>
        <dbReference type="ChEBI" id="CHEBI:78515"/>
        <dbReference type="ChEBI" id="CHEBI:78516"/>
        <dbReference type="ChEBI" id="CHEBI:456216"/>
    </reaction>
</comment>
<reference evidence="5" key="3">
    <citation type="submission" date="2020-10" db="EMBL/GenBank/DDBJ databases">
        <title>Enrichment of novel Verrucomicrobia, Bacteroidetes and Krumholzibacteria in an oxygen-limited, methane- and iron-fed bioreactor inoculated with Bothnian Sea sediments.</title>
        <authorList>
            <person name="Martins P.D."/>
            <person name="de Jong A."/>
            <person name="Lenstra W.K."/>
            <person name="van Helmond N.A.G.M."/>
            <person name="Slomp C.P."/>
            <person name="Jetten M.S.M."/>
            <person name="Welte C.U."/>
            <person name="Rasigraf O."/>
        </authorList>
    </citation>
    <scope>NUCLEOTIDE SEQUENCE</scope>
    <source>
        <strain evidence="5">MAG47</strain>
    </source>
</reference>
<dbReference type="KEGG" id="oah:DR92_2820"/>
<gene>
    <name evidence="2 4" type="primary">gatC</name>
    <name evidence="3" type="ORF">F9L04_03715</name>
    <name evidence="4" type="ORF">F9L06_11780</name>
    <name evidence="5" type="ORF">IH622_14815</name>
</gene>
<dbReference type="GO" id="GO:0070681">
    <property type="term" value="P:glutaminyl-tRNAGln biosynthesis via transamidation"/>
    <property type="evidence" value="ECO:0007669"/>
    <property type="project" value="TreeGrafter"/>
</dbReference>
<dbReference type="HAMAP" id="MF_00122">
    <property type="entry name" value="GatC"/>
    <property type="match status" value="1"/>
</dbReference>
<dbReference type="GO" id="GO:0006450">
    <property type="term" value="P:regulation of translational fidelity"/>
    <property type="evidence" value="ECO:0007669"/>
    <property type="project" value="InterPro"/>
</dbReference>
<dbReference type="NCBIfam" id="TIGR00135">
    <property type="entry name" value="gatC"/>
    <property type="match status" value="1"/>
</dbReference>
<dbReference type="SMR" id="A0A011T346"/>
<keyword evidence="2" id="KW-0648">Protein biosynthesis</keyword>
<reference evidence="6 7" key="1">
    <citation type="submission" date="2019-09" db="EMBL/GenBank/DDBJ databases">
        <title>Taxonomic organization of the family Brucellaceae based on a phylogenomic approach.</title>
        <authorList>
            <person name="Leclercq S."/>
            <person name="Cloeckaert A."/>
            <person name="Zygmunt M.S."/>
        </authorList>
    </citation>
    <scope>NUCLEOTIDE SEQUENCE [LARGE SCALE GENOMIC DNA]</scope>
    <source>
        <strain evidence="4 6">CCUG 34461</strain>
        <strain evidence="3 7">LMG 3313</strain>
    </source>
</reference>
<protein>
    <recommendedName>
        <fullName evidence="2">Aspartyl/glutamyl-tRNA(Asn/Gln) amidotransferase subunit C</fullName>
        <shortName evidence="2">Asp/Glu-ADT subunit C</shortName>
        <ecNumber evidence="2">6.3.5.-</ecNumber>
    </recommendedName>
</protein>
<dbReference type="AlphaFoldDB" id="A0A011T346"/>
<evidence type="ECO:0000256" key="2">
    <source>
        <dbReference type="HAMAP-Rule" id="MF_00122"/>
    </source>
</evidence>
<dbReference type="GO" id="GO:0016740">
    <property type="term" value="F:transferase activity"/>
    <property type="evidence" value="ECO:0007669"/>
    <property type="project" value="UniProtKB-KW"/>
</dbReference>
<dbReference type="PANTHER" id="PTHR15004">
    <property type="entry name" value="GLUTAMYL-TRNA(GLN) AMIDOTRANSFERASE SUBUNIT C, MITOCHONDRIAL"/>
    <property type="match status" value="1"/>
</dbReference>
<reference evidence="5" key="2">
    <citation type="submission" date="2020-09" db="EMBL/GenBank/DDBJ databases">
        <authorList>
            <person name="Dalcin Martins P."/>
        </authorList>
    </citation>
    <scope>NUCLEOTIDE SEQUENCE</scope>
    <source>
        <strain evidence="5">MAG47</strain>
    </source>
</reference>
<dbReference type="InterPro" id="IPR003837">
    <property type="entry name" value="GatC"/>
</dbReference>
<dbReference type="SUPFAM" id="SSF141000">
    <property type="entry name" value="Glu-tRNAGln amidotransferase C subunit"/>
    <property type="match status" value="1"/>
</dbReference>
<comment type="catalytic activity">
    <reaction evidence="2">
        <text>L-glutamyl-tRNA(Gln) + L-glutamine + ATP + H2O = L-glutaminyl-tRNA(Gln) + L-glutamate + ADP + phosphate + H(+)</text>
        <dbReference type="Rhea" id="RHEA:17521"/>
        <dbReference type="Rhea" id="RHEA-COMP:9681"/>
        <dbReference type="Rhea" id="RHEA-COMP:9684"/>
        <dbReference type="ChEBI" id="CHEBI:15377"/>
        <dbReference type="ChEBI" id="CHEBI:15378"/>
        <dbReference type="ChEBI" id="CHEBI:29985"/>
        <dbReference type="ChEBI" id="CHEBI:30616"/>
        <dbReference type="ChEBI" id="CHEBI:43474"/>
        <dbReference type="ChEBI" id="CHEBI:58359"/>
        <dbReference type="ChEBI" id="CHEBI:78520"/>
        <dbReference type="ChEBI" id="CHEBI:78521"/>
        <dbReference type="ChEBI" id="CHEBI:456216"/>
    </reaction>
</comment>
<dbReference type="EMBL" id="WBWX01000003">
    <property type="protein sequence ID" value="KAB2799255.1"/>
    <property type="molecule type" value="Genomic_DNA"/>
</dbReference>
<comment type="function">
    <text evidence="2">Allows the formation of correctly charged Asn-tRNA(Asn) or Gln-tRNA(Gln) through the transamidation of misacylated Asp-tRNA(Asn) or Glu-tRNA(Gln) in organisms which lack either or both of asparaginyl-tRNA or glutaminyl-tRNA synthetases. The reaction takes place in the presence of glutamine and ATP through an activated phospho-Asp-tRNA(Asn) or phospho-Glu-tRNA(Gln).</text>
</comment>
<dbReference type="InterPro" id="IPR036113">
    <property type="entry name" value="Asp/Glu-ADT_sf_sub_c"/>
</dbReference>
<dbReference type="Proteomes" id="UP000481876">
    <property type="component" value="Unassembled WGS sequence"/>
</dbReference>
<name>A0A011T346_BRUAN</name>
<comment type="similarity">
    <text evidence="2">Belongs to the GatC family.</text>
</comment>
<evidence type="ECO:0000256" key="1">
    <source>
        <dbReference type="ARBA" id="ARBA00022598"/>
    </source>
</evidence>
<dbReference type="OMA" id="VTPMAMK"/>
<evidence type="ECO:0000313" key="4">
    <source>
        <dbReference type="EMBL" id="KAB2799255.1"/>
    </source>
</evidence>
<dbReference type="GO" id="GO:0050567">
    <property type="term" value="F:glutaminyl-tRNA synthase (glutamine-hydrolyzing) activity"/>
    <property type="evidence" value="ECO:0007669"/>
    <property type="project" value="UniProtKB-UniRule"/>
</dbReference>
<sequence length="95" mass="10287">MSVDISTVKRVAHLARIAVNDDDAERMTGELNAILGFVEQLNEVNVDGIEPMTSVTPMDMRMRQDKVTDGGIAAAVVANAPVTEDNFFVVPKVVE</sequence>
<keyword evidence="2" id="KW-0547">Nucleotide-binding</keyword>
<dbReference type="EC" id="6.3.5.-" evidence="2"/>
<dbReference type="PANTHER" id="PTHR15004:SF0">
    <property type="entry name" value="GLUTAMYL-TRNA(GLN) AMIDOTRANSFERASE SUBUNIT C, MITOCHONDRIAL"/>
    <property type="match status" value="1"/>
</dbReference>
<keyword evidence="1 2" id="KW-0436">Ligase</keyword>
<organism evidence="4 6">
    <name type="scientific">Brucella anthropi</name>
    <name type="common">Ochrobactrum anthropi</name>
    <dbReference type="NCBI Taxonomy" id="529"/>
    <lineage>
        <taxon>Bacteria</taxon>
        <taxon>Pseudomonadati</taxon>
        <taxon>Pseudomonadota</taxon>
        <taxon>Alphaproteobacteria</taxon>
        <taxon>Hyphomicrobiales</taxon>
        <taxon>Brucellaceae</taxon>
        <taxon>Brucella/Ochrobactrum group</taxon>
        <taxon>Brucella</taxon>
    </lineage>
</organism>
<keyword evidence="4" id="KW-0808">Transferase</keyword>
<dbReference type="GO" id="GO:0005524">
    <property type="term" value="F:ATP binding"/>
    <property type="evidence" value="ECO:0007669"/>
    <property type="project" value="UniProtKB-KW"/>
</dbReference>
<dbReference type="RefSeq" id="WP_010658861.1">
    <property type="nucleotide sequence ID" value="NZ_CP008819.1"/>
</dbReference>
<dbReference type="Pfam" id="PF02686">
    <property type="entry name" value="GatC"/>
    <property type="match status" value="1"/>
</dbReference>
<dbReference type="GO" id="GO:0006412">
    <property type="term" value="P:translation"/>
    <property type="evidence" value="ECO:0007669"/>
    <property type="project" value="UniProtKB-UniRule"/>
</dbReference>
<dbReference type="EMBL" id="WBWS01000003">
    <property type="protein sequence ID" value="KAB2772704.1"/>
    <property type="molecule type" value="Genomic_DNA"/>
</dbReference>
<evidence type="ECO:0000313" key="5">
    <source>
        <dbReference type="EMBL" id="MBE0562072.1"/>
    </source>
</evidence>
<comment type="caution">
    <text evidence="4">The sequence shown here is derived from an EMBL/GenBank/DDBJ whole genome shotgun (WGS) entry which is preliminary data.</text>
</comment>
<dbReference type="Proteomes" id="UP000441102">
    <property type="component" value="Unassembled WGS sequence"/>
</dbReference>
<evidence type="ECO:0000313" key="6">
    <source>
        <dbReference type="Proteomes" id="UP000441102"/>
    </source>
</evidence>
<dbReference type="GeneID" id="61314993"/>
<evidence type="ECO:0000313" key="7">
    <source>
        <dbReference type="Proteomes" id="UP000481876"/>
    </source>
</evidence>
<dbReference type="Gene3D" id="1.10.20.60">
    <property type="entry name" value="Glu-tRNAGln amidotransferase C subunit, N-terminal domain"/>
    <property type="match status" value="1"/>
</dbReference>
<dbReference type="EMBL" id="JACZKO010000038">
    <property type="protein sequence ID" value="MBE0562072.1"/>
    <property type="molecule type" value="Genomic_DNA"/>
</dbReference>